<organism evidence="1">
    <name type="scientific">marine sediment metagenome</name>
    <dbReference type="NCBI Taxonomy" id="412755"/>
    <lineage>
        <taxon>unclassified sequences</taxon>
        <taxon>metagenomes</taxon>
        <taxon>ecological metagenomes</taxon>
    </lineage>
</organism>
<name>A0A0F9GHU2_9ZZZZ</name>
<evidence type="ECO:0000313" key="1">
    <source>
        <dbReference type="EMBL" id="KKL68995.1"/>
    </source>
</evidence>
<accession>A0A0F9GHU2</accession>
<dbReference type="EMBL" id="LAZR01026360">
    <property type="protein sequence ID" value="KKL68995.1"/>
    <property type="molecule type" value="Genomic_DNA"/>
</dbReference>
<dbReference type="AlphaFoldDB" id="A0A0F9GHU2"/>
<gene>
    <name evidence="1" type="ORF">LCGC14_2119370</name>
</gene>
<comment type="caution">
    <text evidence="1">The sequence shown here is derived from an EMBL/GenBank/DDBJ whole genome shotgun (WGS) entry which is preliminary data.</text>
</comment>
<reference evidence="1" key="1">
    <citation type="journal article" date="2015" name="Nature">
        <title>Complex archaea that bridge the gap between prokaryotes and eukaryotes.</title>
        <authorList>
            <person name="Spang A."/>
            <person name="Saw J.H."/>
            <person name="Jorgensen S.L."/>
            <person name="Zaremba-Niedzwiedzka K."/>
            <person name="Martijn J."/>
            <person name="Lind A.E."/>
            <person name="van Eijk R."/>
            <person name="Schleper C."/>
            <person name="Guy L."/>
            <person name="Ettema T.J."/>
        </authorList>
    </citation>
    <scope>NUCLEOTIDE SEQUENCE</scope>
</reference>
<protein>
    <submittedName>
        <fullName evidence="1">Uncharacterized protein</fullName>
    </submittedName>
</protein>
<proteinExistence type="predicted"/>
<sequence>MATRLLQYKTKMADIAQTLGKLPWIPTGWLDASTQIKAEPGLLGGIMVRAEDNGGDQVIKVWDTAVGATGATEVELARVYCSATAELMVNVFFPLPGVEAKLGIYVELSAGDAEFELYYR</sequence>